<feature type="transmembrane region" description="Helical" evidence="2">
    <location>
        <begin position="32"/>
        <end position="59"/>
    </location>
</feature>
<dbReference type="OrthoDB" id="106537at2759"/>
<dbReference type="STRING" id="4795.A0A225VUF1"/>
<keyword evidence="2" id="KW-0812">Transmembrane</keyword>
<reference evidence="4" key="1">
    <citation type="submission" date="2017-03" db="EMBL/GenBank/DDBJ databases">
        <title>Phytopthora megakarya and P. palmivora, two closely related causual agents of cacao black pod achieved similar genome size and gene model numbers by different mechanisms.</title>
        <authorList>
            <person name="Ali S."/>
            <person name="Shao J."/>
            <person name="Larry D.J."/>
            <person name="Kronmiller B."/>
            <person name="Shen D."/>
            <person name="Strem M.D."/>
            <person name="Melnick R.L."/>
            <person name="Guiltinan M.J."/>
            <person name="Tyler B.M."/>
            <person name="Meinhardt L.W."/>
            <person name="Bailey B.A."/>
        </authorList>
    </citation>
    <scope>NUCLEOTIDE SEQUENCE [LARGE SCALE GENOMIC DNA]</scope>
    <source>
        <strain evidence="4">zdho120</strain>
    </source>
</reference>
<name>A0A225VUF1_9STRA</name>
<sequence>MVKHHSPRAATKTATSSQPSQRKRNVATGSSSLWLSICSSFLPNLLVIIMAFVAVWFEFTTHEFYLQSPQLQSLLKRSFIFYVCLAVRTQLTDFVTPVQLARRPPSLRKELTRHVRSLFAAIAANLMGTTIIRPVFGAMPQFEDTVRLVVPIYFLVVVVIDGLHFPKPLLKMIVGLSVSWLKAVTIPKLVMEWQMNTSAHPLGFIAISTANLYASGVVLRYLTNYSRTQRVLELSMSTFGFILQIIGTSAVVGLIAHVANHFIANEQRIVEARVLYFCVAWFALDKYWKKPVEELLVLLFTSPVKSKED</sequence>
<protein>
    <recommendedName>
        <fullName evidence="5">Transmembrane protein</fullName>
    </recommendedName>
</protein>
<keyword evidence="2" id="KW-1133">Transmembrane helix</keyword>
<feature type="transmembrane region" description="Helical" evidence="2">
    <location>
        <begin position="148"/>
        <end position="165"/>
    </location>
</feature>
<evidence type="ECO:0000313" key="4">
    <source>
        <dbReference type="Proteomes" id="UP000198211"/>
    </source>
</evidence>
<dbReference type="Proteomes" id="UP000198211">
    <property type="component" value="Unassembled WGS sequence"/>
</dbReference>
<proteinExistence type="predicted"/>
<evidence type="ECO:0008006" key="5">
    <source>
        <dbReference type="Google" id="ProtNLM"/>
    </source>
</evidence>
<dbReference type="AlphaFoldDB" id="A0A225VUF1"/>
<feature type="region of interest" description="Disordered" evidence="1">
    <location>
        <begin position="1"/>
        <end position="24"/>
    </location>
</feature>
<comment type="caution">
    <text evidence="3">The sequence shown here is derived from an EMBL/GenBank/DDBJ whole genome shotgun (WGS) entry which is preliminary data.</text>
</comment>
<evidence type="ECO:0000256" key="1">
    <source>
        <dbReference type="SAM" id="MobiDB-lite"/>
    </source>
</evidence>
<feature type="transmembrane region" description="Helical" evidence="2">
    <location>
        <begin position="234"/>
        <end position="259"/>
    </location>
</feature>
<keyword evidence="4" id="KW-1185">Reference proteome</keyword>
<dbReference type="EMBL" id="NBNE01002965">
    <property type="protein sequence ID" value="OWZ08955.1"/>
    <property type="molecule type" value="Genomic_DNA"/>
</dbReference>
<evidence type="ECO:0000313" key="3">
    <source>
        <dbReference type="EMBL" id="OWZ08955.1"/>
    </source>
</evidence>
<feature type="transmembrane region" description="Helical" evidence="2">
    <location>
        <begin position="202"/>
        <end position="222"/>
    </location>
</feature>
<evidence type="ECO:0000256" key="2">
    <source>
        <dbReference type="SAM" id="Phobius"/>
    </source>
</evidence>
<accession>A0A225VUF1</accession>
<gene>
    <name evidence="3" type="ORF">PHMEG_00018421</name>
</gene>
<feature type="transmembrane region" description="Helical" evidence="2">
    <location>
        <begin position="117"/>
        <end position="136"/>
    </location>
</feature>
<organism evidence="3 4">
    <name type="scientific">Phytophthora megakarya</name>
    <dbReference type="NCBI Taxonomy" id="4795"/>
    <lineage>
        <taxon>Eukaryota</taxon>
        <taxon>Sar</taxon>
        <taxon>Stramenopiles</taxon>
        <taxon>Oomycota</taxon>
        <taxon>Peronosporomycetes</taxon>
        <taxon>Peronosporales</taxon>
        <taxon>Peronosporaceae</taxon>
        <taxon>Phytophthora</taxon>
    </lineage>
</organism>
<keyword evidence="2" id="KW-0472">Membrane</keyword>